<dbReference type="SUPFAM" id="SSF56349">
    <property type="entry name" value="DNA breaking-rejoining enzymes"/>
    <property type="match status" value="1"/>
</dbReference>
<evidence type="ECO:0008006" key="4">
    <source>
        <dbReference type="Google" id="ProtNLM"/>
    </source>
</evidence>
<evidence type="ECO:0000256" key="1">
    <source>
        <dbReference type="ARBA" id="ARBA00023172"/>
    </source>
</evidence>
<keyword evidence="3" id="KW-1185">Reference proteome</keyword>
<dbReference type="Gene3D" id="1.10.443.10">
    <property type="entry name" value="Intergrase catalytic core"/>
    <property type="match status" value="1"/>
</dbReference>
<dbReference type="PANTHER" id="PTHR34605:SF3">
    <property type="entry name" value="P CELL-TYPE AGGLUTINATION PROTEIN MAP4-LIKE-RELATED"/>
    <property type="match status" value="1"/>
</dbReference>
<dbReference type="InterPro" id="IPR013762">
    <property type="entry name" value="Integrase-like_cat_sf"/>
</dbReference>
<dbReference type="InterPro" id="IPR011010">
    <property type="entry name" value="DNA_brk_join_enz"/>
</dbReference>
<evidence type="ECO:0000313" key="3">
    <source>
        <dbReference type="Proteomes" id="UP000830375"/>
    </source>
</evidence>
<dbReference type="PANTHER" id="PTHR34605">
    <property type="entry name" value="PHAGE_INTEGRASE DOMAIN-CONTAINING PROTEIN"/>
    <property type="match status" value="1"/>
</dbReference>
<dbReference type="Proteomes" id="UP000830375">
    <property type="component" value="Unassembled WGS sequence"/>
</dbReference>
<dbReference type="EMBL" id="JACTAM010000004">
    <property type="protein sequence ID" value="KAI2665138.1"/>
    <property type="molecule type" value="Genomic_DNA"/>
</dbReference>
<keyword evidence="1" id="KW-0233">DNA recombination</keyword>
<name>A0ABQ8MQM2_LABRO</name>
<sequence>MSNYLQMQLASRGFTKVAGPRLHGSPICRAPPVLSPPPHDQPSVCPRNQKHVIRFWFQKLLKSVLQLSGIPAGKFSSHAFRIGATTSAAQDGLSKQHIQTLGRWSSEAFQS</sequence>
<organism evidence="2 3">
    <name type="scientific">Labeo rohita</name>
    <name type="common">Indian major carp</name>
    <name type="synonym">Cyprinus rohita</name>
    <dbReference type="NCBI Taxonomy" id="84645"/>
    <lineage>
        <taxon>Eukaryota</taxon>
        <taxon>Metazoa</taxon>
        <taxon>Chordata</taxon>
        <taxon>Craniata</taxon>
        <taxon>Vertebrata</taxon>
        <taxon>Euteleostomi</taxon>
        <taxon>Actinopterygii</taxon>
        <taxon>Neopterygii</taxon>
        <taxon>Teleostei</taxon>
        <taxon>Ostariophysi</taxon>
        <taxon>Cypriniformes</taxon>
        <taxon>Cyprinidae</taxon>
        <taxon>Labeoninae</taxon>
        <taxon>Labeonini</taxon>
        <taxon>Labeo</taxon>
    </lineage>
</organism>
<accession>A0ABQ8MQM2</accession>
<gene>
    <name evidence="2" type="ORF">H4Q32_021347</name>
</gene>
<reference evidence="2 3" key="1">
    <citation type="submission" date="2022-01" db="EMBL/GenBank/DDBJ databases">
        <title>A high-quality chromosome-level genome assembly of rohu carp, Labeo rohita.</title>
        <authorList>
            <person name="Arick M.A. II"/>
            <person name="Hsu C.-Y."/>
            <person name="Magbanua Z."/>
            <person name="Pechanova O."/>
            <person name="Grover C."/>
            <person name="Miller E."/>
            <person name="Thrash A."/>
            <person name="Ezzel L."/>
            <person name="Alam S."/>
            <person name="Benzie J."/>
            <person name="Hamilton M."/>
            <person name="Karsi A."/>
            <person name="Lawrence M.L."/>
            <person name="Peterson D.G."/>
        </authorList>
    </citation>
    <scope>NUCLEOTIDE SEQUENCE [LARGE SCALE GENOMIC DNA]</scope>
    <source>
        <strain evidence="3">BAU-BD-2019</strain>
        <tissue evidence="2">Blood</tissue>
    </source>
</reference>
<comment type="caution">
    <text evidence="2">The sequence shown here is derived from an EMBL/GenBank/DDBJ whole genome shotgun (WGS) entry which is preliminary data.</text>
</comment>
<evidence type="ECO:0000313" key="2">
    <source>
        <dbReference type="EMBL" id="KAI2665138.1"/>
    </source>
</evidence>
<dbReference type="InterPro" id="IPR052925">
    <property type="entry name" value="Phage_Integrase-like_Recomb"/>
</dbReference>
<proteinExistence type="predicted"/>
<protein>
    <recommendedName>
        <fullName evidence="4">Proline and serine-rich 1-like protein</fullName>
    </recommendedName>
</protein>